<gene>
    <name evidence="1" type="ORF">BZ3500_MVSOF-1268-A1-R1_CHR1-3G02313</name>
</gene>
<dbReference type="EMBL" id="FMWP01000014">
    <property type="protein sequence ID" value="SCZ90850.1"/>
    <property type="molecule type" value="Genomic_DNA"/>
</dbReference>
<evidence type="ECO:0000313" key="2">
    <source>
        <dbReference type="Proteomes" id="UP000249723"/>
    </source>
</evidence>
<protein>
    <submittedName>
        <fullName evidence="1">BZ3500_MvSof-1268-A1-R1_Chr1-3g02313 protein</fullName>
    </submittedName>
</protein>
<reference evidence="2" key="1">
    <citation type="submission" date="2016-10" db="EMBL/GenBank/DDBJ databases">
        <authorList>
            <person name="Jeantristanb JTB J.-T."/>
            <person name="Ricardo R."/>
        </authorList>
    </citation>
    <scope>NUCLEOTIDE SEQUENCE [LARGE SCALE GENOMIC DNA]</scope>
</reference>
<sequence length="128" mass="14844">MTRKSRRYTSSTRQNNRREADLFAEFRSRDLSLCQYLSCNWPSLKRVLDLILRLASEDGTQSRSRINDWIAEQADSIIIKEMKRTKCAFVSASHDLTPEVLASDHIDARLDAIAEDNPFISERIRNLL</sequence>
<name>A0A2X0MNS2_9BASI</name>
<accession>A0A2X0MNS2</accession>
<organism evidence="1 2">
    <name type="scientific">Microbotryum saponariae</name>
    <dbReference type="NCBI Taxonomy" id="289078"/>
    <lineage>
        <taxon>Eukaryota</taxon>
        <taxon>Fungi</taxon>
        <taxon>Dikarya</taxon>
        <taxon>Basidiomycota</taxon>
        <taxon>Pucciniomycotina</taxon>
        <taxon>Microbotryomycetes</taxon>
        <taxon>Microbotryales</taxon>
        <taxon>Microbotryaceae</taxon>
        <taxon>Microbotryum</taxon>
    </lineage>
</organism>
<dbReference type="Proteomes" id="UP000249723">
    <property type="component" value="Unassembled WGS sequence"/>
</dbReference>
<evidence type="ECO:0000313" key="1">
    <source>
        <dbReference type="EMBL" id="SCZ90850.1"/>
    </source>
</evidence>
<proteinExistence type="predicted"/>
<keyword evidence="2" id="KW-1185">Reference proteome</keyword>
<dbReference type="AlphaFoldDB" id="A0A2X0MNS2"/>